<sequence length="120" mass="13189">MRPTVDVAPALSFLVIIVGLSAVAAAAAVVVDDDCLDPALRRIATDVHYKQRATNRSDVVAEIHRRLTTDLATKDRGAWTVIADGWYSVPYYGDRCKLRLGQINYAIYLTSTSNNSPDNH</sequence>
<keyword evidence="2" id="KW-1185">Reference proteome</keyword>
<reference evidence="3" key="1">
    <citation type="submission" date="2022-11" db="UniProtKB">
        <authorList>
            <consortium name="WormBaseParasite"/>
        </authorList>
    </citation>
    <scope>IDENTIFICATION</scope>
</reference>
<proteinExistence type="predicted"/>
<evidence type="ECO:0000256" key="1">
    <source>
        <dbReference type="SAM" id="SignalP"/>
    </source>
</evidence>
<evidence type="ECO:0000313" key="2">
    <source>
        <dbReference type="Proteomes" id="UP000887566"/>
    </source>
</evidence>
<keyword evidence="1" id="KW-0732">Signal</keyword>
<organism evidence="2 3">
    <name type="scientific">Plectus sambesii</name>
    <dbReference type="NCBI Taxonomy" id="2011161"/>
    <lineage>
        <taxon>Eukaryota</taxon>
        <taxon>Metazoa</taxon>
        <taxon>Ecdysozoa</taxon>
        <taxon>Nematoda</taxon>
        <taxon>Chromadorea</taxon>
        <taxon>Plectida</taxon>
        <taxon>Plectina</taxon>
        <taxon>Plectoidea</taxon>
        <taxon>Plectidae</taxon>
        <taxon>Plectus</taxon>
    </lineage>
</organism>
<accession>A0A914VZU2</accession>
<protein>
    <submittedName>
        <fullName evidence="3">Uncharacterized protein</fullName>
    </submittedName>
</protein>
<evidence type="ECO:0000313" key="3">
    <source>
        <dbReference type="WBParaSite" id="PSAMB.scaffold281size59450.g4075.t1"/>
    </source>
</evidence>
<dbReference type="Proteomes" id="UP000887566">
    <property type="component" value="Unplaced"/>
</dbReference>
<name>A0A914VZU2_9BILA</name>
<feature type="chain" id="PRO_5037493507" evidence="1">
    <location>
        <begin position="29"/>
        <end position="120"/>
    </location>
</feature>
<feature type="signal peptide" evidence="1">
    <location>
        <begin position="1"/>
        <end position="28"/>
    </location>
</feature>
<dbReference type="WBParaSite" id="PSAMB.scaffold281size59450.g4075.t1">
    <property type="protein sequence ID" value="PSAMB.scaffold281size59450.g4075.t1"/>
    <property type="gene ID" value="PSAMB.scaffold281size59450.g4075"/>
</dbReference>
<dbReference type="AlphaFoldDB" id="A0A914VZU2"/>